<organism evidence="2">
    <name type="scientific">marine sediment metagenome</name>
    <dbReference type="NCBI Taxonomy" id="412755"/>
    <lineage>
        <taxon>unclassified sequences</taxon>
        <taxon>metagenomes</taxon>
        <taxon>ecological metagenomes</taxon>
    </lineage>
</organism>
<accession>A0A0F9EZ59</accession>
<comment type="caution">
    <text evidence="2">The sequence shown here is derived from an EMBL/GenBank/DDBJ whole genome shotgun (WGS) entry which is preliminary data.</text>
</comment>
<dbReference type="AlphaFoldDB" id="A0A0F9EZ59"/>
<feature type="region of interest" description="Disordered" evidence="1">
    <location>
        <begin position="1"/>
        <end position="56"/>
    </location>
</feature>
<evidence type="ECO:0000313" key="2">
    <source>
        <dbReference type="EMBL" id="KKL79339.1"/>
    </source>
</evidence>
<name>A0A0F9EZ59_9ZZZZ</name>
<sequence length="56" mass="6089">VIAGVDVKVEPTVFGPHSKQGSSPDTLAGALPPVEPVKTEEDEVQPEPKRRNKKLW</sequence>
<proteinExistence type="predicted"/>
<reference evidence="2" key="1">
    <citation type="journal article" date="2015" name="Nature">
        <title>Complex archaea that bridge the gap between prokaryotes and eukaryotes.</title>
        <authorList>
            <person name="Spang A."/>
            <person name="Saw J.H."/>
            <person name="Jorgensen S.L."/>
            <person name="Zaremba-Niedzwiedzka K."/>
            <person name="Martijn J."/>
            <person name="Lind A.E."/>
            <person name="van Eijk R."/>
            <person name="Schleper C."/>
            <person name="Guy L."/>
            <person name="Ettema T.J."/>
        </authorList>
    </citation>
    <scope>NUCLEOTIDE SEQUENCE</scope>
</reference>
<gene>
    <name evidence="2" type="ORF">LCGC14_2015860</name>
</gene>
<dbReference type="EMBL" id="LAZR01023201">
    <property type="protein sequence ID" value="KKL79339.1"/>
    <property type="molecule type" value="Genomic_DNA"/>
</dbReference>
<protein>
    <submittedName>
        <fullName evidence="2">Uncharacterized protein</fullName>
    </submittedName>
</protein>
<evidence type="ECO:0000256" key="1">
    <source>
        <dbReference type="SAM" id="MobiDB-lite"/>
    </source>
</evidence>
<feature type="non-terminal residue" evidence="2">
    <location>
        <position position="1"/>
    </location>
</feature>